<dbReference type="EMBL" id="CM042027">
    <property type="protein sequence ID" value="KAI3802369.1"/>
    <property type="molecule type" value="Genomic_DNA"/>
</dbReference>
<comment type="caution">
    <text evidence="1">The sequence shown here is derived from an EMBL/GenBank/DDBJ whole genome shotgun (WGS) entry which is preliminary data.</text>
</comment>
<evidence type="ECO:0000313" key="1">
    <source>
        <dbReference type="EMBL" id="KAI3802369.1"/>
    </source>
</evidence>
<sequence>MQKKENELLIKNLRDVLEINKELRTQLEYQANNSATKEKELQQQWEKKKQMFLKEIERLKKEQEDPLERKNLDELFPPFPPMERQHYAGALIEDEVHTALKGEEGHQSLKKHWKH</sequence>
<reference evidence="2" key="1">
    <citation type="journal article" date="2022" name="Mol. Ecol. Resour.">
        <title>The genomes of chicory, endive, great burdock and yacon provide insights into Asteraceae palaeo-polyploidization history and plant inulin production.</title>
        <authorList>
            <person name="Fan W."/>
            <person name="Wang S."/>
            <person name="Wang H."/>
            <person name="Wang A."/>
            <person name="Jiang F."/>
            <person name="Liu H."/>
            <person name="Zhao H."/>
            <person name="Xu D."/>
            <person name="Zhang Y."/>
        </authorList>
    </citation>
    <scope>NUCLEOTIDE SEQUENCE [LARGE SCALE GENOMIC DNA]</scope>
    <source>
        <strain evidence="2">cv. Yunnan</strain>
    </source>
</reference>
<evidence type="ECO:0000313" key="2">
    <source>
        <dbReference type="Proteomes" id="UP001056120"/>
    </source>
</evidence>
<name>A0ACB9I303_9ASTR</name>
<protein>
    <submittedName>
        <fullName evidence="1">Uncharacterized protein</fullName>
    </submittedName>
</protein>
<keyword evidence="2" id="KW-1185">Reference proteome</keyword>
<reference evidence="1 2" key="2">
    <citation type="journal article" date="2022" name="Mol. Ecol. Resour.">
        <title>The genomes of chicory, endive, great burdock and yacon provide insights into Asteraceae paleo-polyploidization history and plant inulin production.</title>
        <authorList>
            <person name="Fan W."/>
            <person name="Wang S."/>
            <person name="Wang H."/>
            <person name="Wang A."/>
            <person name="Jiang F."/>
            <person name="Liu H."/>
            <person name="Zhao H."/>
            <person name="Xu D."/>
            <person name="Zhang Y."/>
        </authorList>
    </citation>
    <scope>NUCLEOTIDE SEQUENCE [LARGE SCALE GENOMIC DNA]</scope>
    <source>
        <strain evidence="2">cv. Yunnan</strain>
        <tissue evidence="1">Leaves</tissue>
    </source>
</reference>
<accession>A0ACB9I303</accession>
<proteinExistence type="predicted"/>
<organism evidence="1 2">
    <name type="scientific">Smallanthus sonchifolius</name>
    <dbReference type="NCBI Taxonomy" id="185202"/>
    <lineage>
        <taxon>Eukaryota</taxon>
        <taxon>Viridiplantae</taxon>
        <taxon>Streptophyta</taxon>
        <taxon>Embryophyta</taxon>
        <taxon>Tracheophyta</taxon>
        <taxon>Spermatophyta</taxon>
        <taxon>Magnoliopsida</taxon>
        <taxon>eudicotyledons</taxon>
        <taxon>Gunneridae</taxon>
        <taxon>Pentapetalae</taxon>
        <taxon>asterids</taxon>
        <taxon>campanulids</taxon>
        <taxon>Asterales</taxon>
        <taxon>Asteraceae</taxon>
        <taxon>Asteroideae</taxon>
        <taxon>Heliantheae alliance</taxon>
        <taxon>Millerieae</taxon>
        <taxon>Smallanthus</taxon>
    </lineage>
</organism>
<gene>
    <name evidence="1" type="ORF">L1987_30501</name>
</gene>
<dbReference type="Proteomes" id="UP001056120">
    <property type="component" value="Linkage Group LG10"/>
</dbReference>